<dbReference type="OrthoDB" id="2879636at2759"/>
<dbReference type="InParanoid" id="A0A165NP12"/>
<evidence type="ECO:0008006" key="3">
    <source>
        <dbReference type="Google" id="ProtNLM"/>
    </source>
</evidence>
<name>A0A165NP12_9AGAM</name>
<evidence type="ECO:0000313" key="2">
    <source>
        <dbReference type="Proteomes" id="UP000076761"/>
    </source>
</evidence>
<keyword evidence="2" id="KW-1185">Reference proteome</keyword>
<dbReference type="STRING" id="1314782.A0A165NP12"/>
<dbReference type="AlphaFoldDB" id="A0A165NP12"/>
<dbReference type="Gene3D" id="3.30.710.10">
    <property type="entry name" value="Potassium Channel Kv1.1, Chain A"/>
    <property type="match status" value="1"/>
</dbReference>
<evidence type="ECO:0000313" key="1">
    <source>
        <dbReference type="EMBL" id="KZT19911.1"/>
    </source>
</evidence>
<sequence>MSTINDFSTNMHCAEAEGHKFNNPTKHPSLSFDDGNLALLCGNIYFLVHRGLLCRRSEVLDGLVRKLHNDEHLGLLEGRPVLTLDDSAQDTVYLLEALYDGLGALRYDHSDMPAVSGLLRLSTKYRVRHLRQQLLRSLSTMWPTTLLQWETRETLATNASGDYAPRPVIPHPITIINLAREVDAPELLPSAYYDLSRYLPSQTISGFTFAESCSPELLSHVDLINTLRGRESAARFFSTFIVNQLEGRKPSQLCWYRNEQKPSRRRRCQMAFEQITFEILRDVNGFTCNRNSDPLFALYDTVAMQTRDDIPGQWNKTGLRACERCRFDYSVVVGSARAEFWSHLPEWFGVTVANWDQPFA</sequence>
<dbReference type="SUPFAM" id="SSF54695">
    <property type="entry name" value="POZ domain"/>
    <property type="match status" value="1"/>
</dbReference>
<organism evidence="1 2">
    <name type="scientific">Neolentinus lepideus HHB14362 ss-1</name>
    <dbReference type="NCBI Taxonomy" id="1314782"/>
    <lineage>
        <taxon>Eukaryota</taxon>
        <taxon>Fungi</taxon>
        <taxon>Dikarya</taxon>
        <taxon>Basidiomycota</taxon>
        <taxon>Agaricomycotina</taxon>
        <taxon>Agaricomycetes</taxon>
        <taxon>Gloeophyllales</taxon>
        <taxon>Gloeophyllaceae</taxon>
        <taxon>Neolentinus</taxon>
    </lineage>
</organism>
<dbReference type="InterPro" id="IPR011333">
    <property type="entry name" value="SKP1/BTB/POZ_sf"/>
</dbReference>
<dbReference type="Proteomes" id="UP000076761">
    <property type="component" value="Unassembled WGS sequence"/>
</dbReference>
<protein>
    <recommendedName>
        <fullName evidence="3">BTB domain-containing protein</fullName>
    </recommendedName>
</protein>
<dbReference type="EMBL" id="KV425630">
    <property type="protein sequence ID" value="KZT19911.1"/>
    <property type="molecule type" value="Genomic_DNA"/>
</dbReference>
<reference evidence="1 2" key="1">
    <citation type="journal article" date="2016" name="Mol. Biol. Evol.">
        <title>Comparative Genomics of Early-Diverging Mushroom-Forming Fungi Provides Insights into the Origins of Lignocellulose Decay Capabilities.</title>
        <authorList>
            <person name="Nagy L.G."/>
            <person name="Riley R."/>
            <person name="Tritt A."/>
            <person name="Adam C."/>
            <person name="Daum C."/>
            <person name="Floudas D."/>
            <person name="Sun H."/>
            <person name="Yadav J.S."/>
            <person name="Pangilinan J."/>
            <person name="Larsson K.H."/>
            <person name="Matsuura K."/>
            <person name="Barry K."/>
            <person name="Labutti K."/>
            <person name="Kuo R."/>
            <person name="Ohm R.A."/>
            <person name="Bhattacharya S.S."/>
            <person name="Shirouzu T."/>
            <person name="Yoshinaga Y."/>
            <person name="Martin F.M."/>
            <person name="Grigoriev I.V."/>
            <person name="Hibbett D.S."/>
        </authorList>
    </citation>
    <scope>NUCLEOTIDE SEQUENCE [LARGE SCALE GENOMIC DNA]</scope>
    <source>
        <strain evidence="1 2">HHB14362 ss-1</strain>
    </source>
</reference>
<proteinExistence type="predicted"/>
<accession>A0A165NP12</accession>
<gene>
    <name evidence="1" type="ORF">NEOLEDRAFT_1076856</name>
</gene>